<dbReference type="InterPro" id="IPR015422">
    <property type="entry name" value="PyrdxlP-dep_Trfase_small"/>
</dbReference>
<evidence type="ECO:0000313" key="12">
    <source>
        <dbReference type="Proteomes" id="UP000005018"/>
    </source>
</evidence>
<dbReference type="EMBL" id="HE681722">
    <property type="protein sequence ID" value="CCG23247.1"/>
    <property type="molecule type" value="Genomic_DNA"/>
</dbReference>
<gene>
    <name evidence="11" type="ORF">CORT_0D04070</name>
</gene>
<comment type="similarity">
    <text evidence="2">Belongs to the threonine aldolase family.</text>
</comment>
<evidence type="ECO:0000256" key="8">
    <source>
        <dbReference type="ARBA" id="ARBA00066573"/>
    </source>
</evidence>
<dbReference type="HOGENOM" id="CLU_029381_1_0_1"/>
<dbReference type="Gene3D" id="3.40.640.10">
    <property type="entry name" value="Type I PLP-dependent aspartate aminotransferase-like (Major domain)"/>
    <property type="match status" value="1"/>
</dbReference>
<dbReference type="FunFam" id="3.90.1150.10:FF:000089">
    <property type="entry name" value="Threonine aldolase, putative"/>
    <property type="match status" value="1"/>
</dbReference>
<dbReference type="Proteomes" id="UP000005018">
    <property type="component" value="Chromosome 4"/>
</dbReference>
<dbReference type="FunFam" id="3.40.640.10:FF:000030">
    <property type="entry name" value="Low-specificity L-threonine aldolase"/>
    <property type="match status" value="1"/>
</dbReference>
<dbReference type="KEGG" id="cot:CORT_0D04070"/>
<dbReference type="GO" id="GO:0006545">
    <property type="term" value="P:glycine biosynthetic process"/>
    <property type="evidence" value="ECO:0007669"/>
    <property type="project" value="TreeGrafter"/>
</dbReference>
<dbReference type="NCBIfam" id="NF041359">
    <property type="entry name" value="GntG_guanitoxin"/>
    <property type="match status" value="1"/>
</dbReference>
<proteinExistence type="inferred from homology"/>
<evidence type="ECO:0000256" key="4">
    <source>
        <dbReference type="ARBA" id="ARBA00023239"/>
    </source>
</evidence>
<dbReference type="InterPro" id="IPR015421">
    <property type="entry name" value="PyrdxlP-dep_Trfase_major"/>
</dbReference>
<evidence type="ECO:0000259" key="10">
    <source>
        <dbReference type="Pfam" id="PF01212"/>
    </source>
</evidence>
<evidence type="ECO:0000256" key="5">
    <source>
        <dbReference type="ARBA" id="ARBA00050410"/>
    </source>
</evidence>
<evidence type="ECO:0000256" key="3">
    <source>
        <dbReference type="ARBA" id="ARBA00022898"/>
    </source>
</evidence>
<dbReference type="eggNOG" id="KOG1368">
    <property type="taxonomic scope" value="Eukaryota"/>
</dbReference>
<dbReference type="GeneID" id="14540282"/>
<evidence type="ECO:0000256" key="7">
    <source>
        <dbReference type="ARBA" id="ARBA00060555"/>
    </source>
</evidence>
<dbReference type="OrthoDB" id="10261951at2759"/>
<organism evidence="11 12">
    <name type="scientific">Candida orthopsilosis (strain 90-125)</name>
    <name type="common">Yeast</name>
    <dbReference type="NCBI Taxonomy" id="1136231"/>
    <lineage>
        <taxon>Eukaryota</taxon>
        <taxon>Fungi</taxon>
        <taxon>Dikarya</taxon>
        <taxon>Ascomycota</taxon>
        <taxon>Saccharomycotina</taxon>
        <taxon>Pichiomycetes</taxon>
        <taxon>Debaryomycetaceae</taxon>
        <taxon>Candida/Lodderomyces clade</taxon>
        <taxon>Candida</taxon>
    </lineage>
</organism>
<dbReference type="RefSeq" id="XP_003869382.1">
    <property type="nucleotide sequence ID" value="XM_003869333.1"/>
</dbReference>
<evidence type="ECO:0000256" key="2">
    <source>
        <dbReference type="ARBA" id="ARBA00006966"/>
    </source>
</evidence>
<dbReference type="InterPro" id="IPR001597">
    <property type="entry name" value="ArAA_b-elim_lyase/Thr_aldolase"/>
</dbReference>
<protein>
    <recommendedName>
        <fullName evidence="8">low-specificity L-threonine aldolase</fullName>
        <ecNumber evidence="8">4.1.2.48</ecNumber>
    </recommendedName>
</protein>
<reference evidence="11 12" key="1">
    <citation type="journal article" date="2012" name="PLoS ONE">
        <title>Sequence and analysis of the genome of the pathogenic yeast Candida orthopsilosis.</title>
        <authorList>
            <person name="Riccombeni A."/>
            <person name="Vidanes G."/>
            <person name="Proux-Wera E."/>
            <person name="Wolfe K.H."/>
            <person name="Butler G."/>
        </authorList>
    </citation>
    <scope>NUCLEOTIDE SEQUENCE [LARGE SCALE GENOMIC DNA]</scope>
    <source>
        <strain evidence="11 12">Co 90-125</strain>
    </source>
</reference>
<accession>H8X5Z9</accession>
<dbReference type="Gene3D" id="3.90.1150.10">
    <property type="entry name" value="Aspartate Aminotransferase, domain 1"/>
    <property type="match status" value="1"/>
</dbReference>
<dbReference type="EC" id="4.1.2.48" evidence="8"/>
<feature type="domain" description="Aromatic amino acid beta-eliminating lyase/threonine aldolase" evidence="10">
    <location>
        <begin position="15"/>
        <end position="301"/>
    </location>
</feature>
<dbReference type="PANTHER" id="PTHR48097:SF9">
    <property type="entry name" value="L-THREONINE ALDOLASE"/>
    <property type="match status" value="1"/>
</dbReference>
<evidence type="ECO:0000313" key="11">
    <source>
        <dbReference type="EMBL" id="CCG23247.1"/>
    </source>
</evidence>
<comment type="pathway">
    <text evidence="7">Amino-acid degradation; L-threonine degradation via aldolase pathway; acetaldehyde and glycine from L-threonine: step 1/1.</text>
</comment>
<dbReference type="CDD" id="cd06502">
    <property type="entry name" value="TA_like"/>
    <property type="match status" value="1"/>
</dbReference>
<dbReference type="GO" id="GO:0006567">
    <property type="term" value="P:L-threonine catabolic process"/>
    <property type="evidence" value="ECO:0007669"/>
    <property type="project" value="TreeGrafter"/>
</dbReference>
<dbReference type="InterPro" id="IPR023603">
    <property type="entry name" value="Low_specificity_L-TA-like"/>
</dbReference>
<comment type="catalytic activity">
    <reaction evidence="5">
        <text>L-threonine = acetaldehyde + glycine</text>
        <dbReference type="Rhea" id="RHEA:19625"/>
        <dbReference type="ChEBI" id="CHEBI:15343"/>
        <dbReference type="ChEBI" id="CHEBI:57305"/>
        <dbReference type="ChEBI" id="CHEBI:57926"/>
        <dbReference type="EC" id="4.1.2.48"/>
    </reaction>
</comment>
<dbReference type="PANTHER" id="PTHR48097">
    <property type="entry name" value="L-THREONINE ALDOLASE-RELATED"/>
    <property type="match status" value="1"/>
</dbReference>
<dbReference type="PIRSF" id="PIRSF017617">
    <property type="entry name" value="Thr_aldolase"/>
    <property type="match status" value="1"/>
</dbReference>
<evidence type="ECO:0000256" key="9">
    <source>
        <dbReference type="PIRSR" id="PIRSR017617-1"/>
    </source>
</evidence>
<evidence type="ECO:0000256" key="6">
    <source>
        <dbReference type="ARBA" id="ARBA00050939"/>
    </source>
</evidence>
<name>H8X5Z9_CANO9</name>
<comment type="cofactor">
    <cofactor evidence="1">
        <name>pyridoxal 5'-phosphate</name>
        <dbReference type="ChEBI" id="CHEBI:597326"/>
    </cofactor>
</comment>
<keyword evidence="12" id="KW-1185">Reference proteome</keyword>
<dbReference type="GO" id="GO:0008732">
    <property type="term" value="F:L-allo-threonine aldolase activity"/>
    <property type="evidence" value="ECO:0007669"/>
    <property type="project" value="TreeGrafter"/>
</dbReference>
<feature type="modified residue" description="N6-(pyridoxal phosphate)lysine" evidence="9">
    <location>
        <position position="213"/>
    </location>
</feature>
<keyword evidence="4" id="KW-0456">Lyase</keyword>
<dbReference type="SUPFAM" id="SSF53383">
    <property type="entry name" value="PLP-dependent transferases"/>
    <property type="match status" value="1"/>
</dbReference>
<dbReference type="GO" id="GO:0005829">
    <property type="term" value="C:cytosol"/>
    <property type="evidence" value="ECO:0007669"/>
    <property type="project" value="TreeGrafter"/>
</dbReference>
<keyword evidence="3" id="KW-0663">Pyridoxal phosphate</keyword>
<dbReference type="Pfam" id="PF01212">
    <property type="entry name" value="Beta_elim_lyase"/>
    <property type="match status" value="1"/>
</dbReference>
<dbReference type="InterPro" id="IPR015424">
    <property type="entry name" value="PyrdxlP-dep_Trfase"/>
</dbReference>
<evidence type="ECO:0000256" key="1">
    <source>
        <dbReference type="ARBA" id="ARBA00001933"/>
    </source>
</evidence>
<comment type="catalytic activity">
    <reaction evidence="6">
        <text>L-allo-threonine = acetaldehyde + glycine</text>
        <dbReference type="Rhea" id="RHEA:26209"/>
        <dbReference type="ChEBI" id="CHEBI:15343"/>
        <dbReference type="ChEBI" id="CHEBI:57305"/>
        <dbReference type="ChEBI" id="CHEBI:58585"/>
        <dbReference type="EC" id="4.1.2.48"/>
    </reaction>
</comment>
<sequence length="369" mass="41062">MDLSVFTQQSPAHNDFRSDTFTTPTVSMINSLAKTTLGDAVYNEDSKTIELERKVAEMTGKQAGLYCVSGTLSNQLAMRVNLLQPPYSVLCDYRGHVYVHEAGGMSTLTQAMAQPIKPKNGIHLTLEDDILPNFIPDDGEIHGAPTKLICLENTLHGMVFPLDEIKKISKFCKENDVKLHLDGARLWNASVATGISLKEYSQYFDSVSLCLSKTLGAPIGTVLVGDKKFILKANHFKKQNGGGIRQSGLLASMAIVAIDENFSKLQRTHDMAKELAQLCKEKGIILEHPVDTNFVFVDIAANKINPDKLIEISDKYGVKIYSGRVSFHYQISQDSFENAKKVIVEAFEYAKERPFEETHAFKFYTAENK</sequence>
<dbReference type="AlphaFoldDB" id="H8X5Z9"/>